<sequence>MAPVTAAHCAGCFYNTRPVEAGLIFVTKERAIHGCCTDDATRLMSSDEASEEHSDLPLNLIQQIDTLKTFDKVHALLDRLGESSDKRRLLAIVSSSGANSAPEIELPGLLSRLSPSTVDALDTLLHKHVVWPEKTANNKNLCADLKTILHGDTLKAHEFITYFGLEQLHKRDFVAALARLLGAADFPTVYEACLLERDKRRATNHRSWRLKNRWKTEDLTAAFNNLTRSTSTWSDLRRAGKVSTRSKRLAIKNSALQPQGGAQLDGDQQQSASQQGSQQQSAQQQSAQQQSAQQQSAQQQSAQQQSAQQQSAQQQSAQQQSAQQQSAQQQVDLQENTERDRSSSGDSGSTRQVEARPKDTEQLHGSRDGSVTDEQADGEGFQACDNLETPRHSGLLAEARRKVTEELQGSRAGSVTGEQESDGQGSQARDNLETPRHSSPGHSTQRGSQTADRESERTPELGRRRPRLETESESDLASIQRPASLASSPPRGASASIAQDFAFPLIVGPDCPTSSISHLSFLSTFSFAGTPRGVSIESNPVTSSPVAHIMPDKRPARSPAPGEPGRSKNATMAATVLLLPGLNELQARRIAKVFDQGVVDGEAMYWTMRLLNSDPAEWHVVSPDFVRPESDILVAERVYDAGGGSTVYMLVPLFFPSTCRCSLVLVDLANGSFEVYDPLHDASAEPQYLELTYAATRAFIKALAGSAHHELPRHPQEWEAIPSTWTCRADSRDAGVLCIMAAVYWMAGVKEQESDETVSVRFVRHALREAFLGLGSQQLTTEDGYAITDAAQDDPNVDKEAEYGNLEKLVSAIDTGLDAPFCAFIDKLTVDAACLTRLNRVEGTLDGMREQQRDPGHRSDKDRAKTLQTGIDLLQSERDIKLELVRKAEYAAALKRFAAQRRAERTALSARRDVLRIALWRHSTMEAARHTAEAAKHAAKAARYATEGS</sequence>
<feature type="region of interest" description="Disordered" evidence="1">
    <location>
        <begin position="536"/>
        <end position="568"/>
    </location>
</feature>
<dbReference type="PANTHER" id="PTHR24330:SF19">
    <property type="entry name" value="MEDIATOR OF RNA POLYMERASE II TRANSCRIPTION SUBUNIT 29"/>
    <property type="match status" value="1"/>
</dbReference>
<comment type="caution">
    <text evidence="2">The sequence shown here is derived from an EMBL/GenBank/DDBJ whole genome shotgun (WGS) entry which is preliminary data.</text>
</comment>
<feature type="compositionally biased region" description="Basic and acidic residues" evidence="1">
    <location>
        <begin position="451"/>
        <end position="470"/>
    </location>
</feature>
<proteinExistence type="predicted"/>
<keyword evidence="3" id="KW-1185">Reference proteome</keyword>
<dbReference type="Proteomes" id="UP001138500">
    <property type="component" value="Unassembled WGS sequence"/>
</dbReference>
<organism evidence="2 3">
    <name type="scientific">Teratosphaeria destructans</name>
    <dbReference type="NCBI Taxonomy" id="418781"/>
    <lineage>
        <taxon>Eukaryota</taxon>
        <taxon>Fungi</taxon>
        <taxon>Dikarya</taxon>
        <taxon>Ascomycota</taxon>
        <taxon>Pezizomycotina</taxon>
        <taxon>Dothideomycetes</taxon>
        <taxon>Dothideomycetidae</taxon>
        <taxon>Mycosphaerellales</taxon>
        <taxon>Teratosphaeriaceae</taxon>
        <taxon>Teratosphaeria</taxon>
    </lineage>
</organism>
<reference evidence="2 3" key="1">
    <citation type="journal article" date="2018" name="IMA Fungus">
        <title>IMA Genome-F 10: Nine draft genome sequences of Claviceps purpurea s.lat., including C. arundinis, C. humidiphila, and C. cf. spartinae, pseudomolecules for the pitch canker pathogen Fusarium circinatum, draft genome of Davidsoniella eucalypti, Grosmannia galeiformis, Quambalaria eucalypti, and Teratosphaeria destructans.</title>
        <authorList>
            <person name="Wingfield B.D."/>
            <person name="Liu M."/>
            <person name="Nguyen H.D."/>
            <person name="Lane F.A."/>
            <person name="Morgan S.W."/>
            <person name="De Vos L."/>
            <person name="Wilken P.M."/>
            <person name="Duong T.A."/>
            <person name="Aylward J."/>
            <person name="Coetzee M.P."/>
            <person name="Dadej K."/>
            <person name="De Beer Z.W."/>
            <person name="Findlay W."/>
            <person name="Havenga M."/>
            <person name="Kolarik M."/>
            <person name="Menzies J.G."/>
            <person name="Naidoo K."/>
            <person name="Pochopski O."/>
            <person name="Shoukouhi P."/>
            <person name="Santana Q.C."/>
            <person name="Seifert K.A."/>
            <person name="Soal N."/>
            <person name="Steenkamp E.T."/>
            <person name="Tatham C.T."/>
            <person name="van der Nest M.A."/>
            <person name="Wingfield M.J."/>
        </authorList>
    </citation>
    <scope>NUCLEOTIDE SEQUENCE [LARGE SCALE GENOMIC DNA]</scope>
    <source>
        <strain evidence="2">CMW44962</strain>
    </source>
</reference>
<accession>A0A9W7SXI5</accession>
<dbReference type="PANTHER" id="PTHR24330">
    <property type="entry name" value="HOMEOBOX PROTEIN BARH-LIKE"/>
    <property type="match status" value="1"/>
</dbReference>
<feature type="compositionally biased region" description="Polar residues" evidence="1">
    <location>
        <begin position="440"/>
        <end position="450"/>
    </location>
</feature>
<evidence type="ECO:0000313" key="2">
    <source>
        <dbReference type="EMBL" id="KAH9839584.1"/>
    </source>
</evidence>
<gene>
    <name evidence="2" type="ORF">Tdes44962_MAKER08099</name>
</gene>
<feature type="region of interest" description="Disordered" evidence="1">
    <location>
        <begin position="234"/>
        <end position="494"/>
    </location>
</feature>
<dbReference type="AlphaFoldDB" id="A0A9W7SXI5"/>
<feature type="compositionally biased region" description="Low complexity" evidence="1">
    <location>
        <begin position="268"/>
        <end position="330"/>
    </location>
</feature>
<dbReference type="OrthoDB" id="3969155at2759"/>
<dbReference type="EMBL" id="RIBY02000646">
    <property type="protein sequence ID" value="KAH9839584.1"/>
    <property type="molecule type" value="Genomic_DNA"/>
</dbReference>
<name>A0A9W7SXI5_9PEZI</name>
<feature type="compositionally biased region" description="Basic and acidic residues" evidence="1">
    <location>
        <begin position="353"/>
        <end position="367"/>
    </location>
</feature>
<feature type="compositionally biased region" description="Polar residues" evidence="1">
    <location>
        <begin position="411"/>
        <end position="429"/>
    </location>
</feature>
<evidence type="ECO:0000313" key="3">
    <source>
        <dbReference type="Proteomes" id="UP001138500"/>
    </source>
</evidence>
<reference evidence="2 3" key="2">
    <citation type="journal article" date="2021" name="Curr. Genet.">
        <title>Genetic response to nitrogen starvation in the aggressive Eucalyptus foliar pathogen Teratosphaeria destructans.</title>
        <authorList>
            <person name="Havenga M."/>
            <person name="Wingfield B.D."/>
            <person name="Wingfield M.J."/>
            <person name="Dreyer L.L."/>
            <person name="Roets F."/>
            <person name="Aylward J."/>
        </authorList>
    </citation>
    <scope>NUCLEOTIDE SEQUENCE [LARGE SCALE GENOMIC DNA]</scope>
    <source>
        <strain evidence="2">CMW44962</strain>
    </source>
</reference>
<protein>
    <submittedName>
        <fullName evidence="2">VWA domain-containing protein</fullName>
    </submittedName>
</protein>
<evidence type="ECO:0000256" key="1">
    <source>
        <dbReference type="SAM" id="MobiDB-lite"/>
    </source>
</evidence>
<dbReference type="InterPro" id="IPR052145">
    <property type="entry name" value="Mediator/Homeobox_domain"/>
</dbReference>
<feature type="compositionally biased region" description="Polar residues" evidence="1">
    <location>
        <begin position="536"/>
        <end position="545"/>
    </location>
</feature>